<dbReference type="RefSeq" id="WP_135849920.1">
    <property type="nucleotide sequence ID" value="NZ_RHPJ01000003.1"/>
</dbReference>
<keyword evidence="2 9" id="KW-0808">Transferase</keyword>
<organism evidence="11 12">
    <name type="scientific">Serinibacter arcticus</name>
    <dbReference type="NCBI Taxonomy" id="1655435"/>
    <lineage>
        <taxon>Bacteria</taxon>
        <taxon>Bacillati</taxon>
        <taxon>Actinomycetota</taxon>
        <taxon>Actinomycetes</taxon>
        <taxon>Micrococcales</taxon>
        <taxon>Beutenbergiaceae</taxon>
        <taxon>Serinibacter</taxon>
    </lineage>
</organism>
<dbReference type="NCBIfam" id="TIGR01510">
    <property type="entry name" value="coaD_prev_kdtB"/>
    <property type="match status" value="1"/>
</dbReference>
<sequence length="167" mass="17202">MRTAVVPGSFDPVTLGHLDVVRRALAVADEVVVAVGRNAGKSPLLTADERRDLITSAVADIPGVRAEIMPGLLVDFCRDLAHASGGDVVIVKGLRGGGDLDAEAPMAAMNRHLSGVETVFLVGAGHLNHISSSMVRDVARHGGPIDDLVPAGAADLVRARLHPGGTT</sequence>
<reference evidence="11 12" key="1">
    <citation type="submission" date="2018-11" db="EMBL/GenBank/DDBJ databases">
        <title>Complete genome sequencing of the Actinobacteria Serinibacter sp. K3-2.</title>
        <authorList>
            <person name="Rakitin A.L."/>
            <person name="Beletsky A.V."/>
            <person name="Mardanov A.V."/>
            <person name="Ravin N.V."/>
            <person name="Gromova A.S."/>
            <person name="Filippova S.N."/>
            <person name="Gal'Chenko V.F."/>
        </authorList>
    </citation>
    <scope>NUCLEOTIDE SEQUENCE [LARGE SCALE GENOMIC DNA]</scope>
    <source>
        <strain evidence="11 12">K3-2</strain>
    </source>
</reference>
<evidence type="ECO:0000259" key="10">
    <source>
        <dbReference type="Pfam" id="PF01467"/>
    </source>
</evidence>
<proteinExistence type="inferred from homology"/>
<dbReference type="Proteomes" id="UP000297318">
    <property type="component" value="Unassembled WGS sequence"/>
</dbReference>
<dbReference type="PRINTS" id="PR01020">
    <property type="entry name" value="LPSBIOSNTHSS"/>
</dbReference>
<comment type="subcellular location">
    <subcellularLocation>
        <location evidence="9">Cytoplasm</location>
    </subcellularLocation>
</comment>
<dbReference type="GO" id="GO:0015937">
    <property type="term" value="P:coenzyme A biosynthetic process"/>
    <property type="evidence" value="ECO:0007669"/>
    <property type="project" value="UniProtKB-UniRule"/>
</dbReference>
<comment type="cofactor">
    <cofactor evidence="9">
        <name>Mg(2+)</name>
        <dbReference type="ChEBI" id="CHEBI:18420"/>
    </cofactor>
</comment>
<evidence type="ECO:0000256" key="7">
    <source>
        <dbReference type="ARBA" id="ARBA00022993"/>
    </source>
</evidence>
<keyword evidence="6 9" id="KW-0460">Magnesium</keyword>
<dbReference type="EMBL" id="RHPJ01000003">
    <property type="protein sequence ID" value="TGO04298.1"/>
    <property type="molecule type" value="Genomic_DNA"/>
</dbReference>
<dbReference type="GO" id="GO:0005524">
    <property type="term" value="F:ATP binding"/>
    <property type="evidence" value="ECO:0007669"/>
    <property type="project" value="UniProtKB-KW"/>
</dbReference>
<evidence type="ECO:0000256" key="3">
    <source>
        <dbReference type="ARBA" id="ARBA00022695"/>
    </source>
</evidence>
<dbReference type="Gene3D" id="3.40.50.620">
    <property type="entry name" value="HUPs"/>
    <property type="match status" value="1"/>
</dbReference>
<protein>
    <recommendedName>
        <fullName evidence="9">Phosphopantetheine adenylyltransferase</fullName>
        <ecNumber evidence="9">2.7.7.3</ecNumber>
    </recommendedName>
    <alternativeName>
        <fullName evidence="9">Dephospho-CoA pyrophosphorylase</fullName>
    </alternativeName>
    <alternativeName>
        <fullName evidence="9">Pantetheine-phosphate adenylyltransferase</fullName>
        <shortName evidence="9">PPAT</shortName>
    </alternativeName>
</protein>
<comment type="function">
    <text evidence="9">Reversibly transfers an adenylyl group from ATP to 4'-phosphopantetheine, yielding dephospho-CoA (dPCoA) and pyrophosphate.</text>
</comment>
<keyword evidence="5 9" id="KW-0067">ATP-binding</keyword>
<gene>
    <name evidence="9" type="primary">coaD</name>
    <name evidence="11" type="ORF">SERN_1891</name>
</gene>
<evidence type="ECO:0000256" key="5">
    <source>
        <dbReference type="ARBA" id="ARBA00022840"/>
    </source>
</evidence>
<comment type="caution">
    <text evidence="11">The sequence shown here is derived from an EMBL/GenBank/DDBJ whole genome shotgun (WGS) entry which is preliminary data.</text>
</comment>
<evidence type="ECO:0000313" key="12">
    <source>
        <dbReference type="Proteomes" id="UP000297318"/>
    </source>
</evidence>
<evidence type="ECO:0000256" key="2">
    <source>
        <dbReference type="ARBA" id="ARBA00022679"/>
    </source>
</evidence>
<keyword evidence="12" id="KW-1185">Reference proteome</keyword>
<name>A0A4Z1DZJ6_9MICO</name>
<dbReference type="Pfam" id="PF01467">
    <property type="entry name" value="CTP_transf_like"/>
    <property type="match status" value="1"/>
</dbReference>
<feature type="domain" description="Cytidyltransferase-like" evidence="10">
    <location>
        <begin position="6"/>
        <end position="137"/>
    </location>
</feature>
<dbReference type="HAMAP" id="MF_00151">
    <property type="entry name" value="PPAT_bact"/>
    <property type="match status" value="1"/>
</dbReference>
<evidence type="ECO:0000256" key="9">
    <source>
        <dbReference type="HAMAP-Rule" id="MF_00151"/>
    </source>
</evidence>
<comment type="catalytic activity">
    <reaction evidence="8 9">
        <text>(R)-4'-phosphopantetheine + ATP + H(+) = 3'-dephospho-CoA + diphosphate</text>
        <dbReference type="Rhea" id="RHEA:19801"/>
        <dbReference type="ChEBI" id="CHEBI:15378"/>
        <dbReference type="ChEBI" id="CHEBI:30616"/>
        <dbReference type="ChEBI" id="CHEBI:33019"/>
        <dbReference type="ChEBI" id="CHEBI:57328"/>
        <dbReference type="ChEBI" id="CHEBI:61723"/>
        <dbReference type="EC" id="2.7.7.3"/>
    </reaction>
</comment>
<dbReference type="UniPathway" id="UPA00241">
    <property type="reaction ID" value="UER00355"/>
</dbReference>
<comment type="pathway">
    <text evidence="9">Cofactor biosynthesis; coenzyme A biosynthesis; CoA from (R)-pantothenate: step 4/5.</text>
</comment>
<evidence type="ECO:0000256" key="4">
    <source>
        <dbReference type="ARBA" id="ARBA00022741"/>
    </source>
</evidence>
<dbReference type="InterPro" id="IPR004821">
    <property type="entry name" value="Cyt_trans-like"/>
</dbReference>
<evidence type="ECO:0000256" key="1">
    <source>
        <dbReference type="ARBA" id="ARBA00022490"/>
    </source>
</evidence>
<feature type="binding site" evidence="9">
    <location>
        <position position="9"/>
    </location>
    <ligand>
        <name>substrate</name>
    </ligand>
</feature>
<evidence type="ECO:0000256" key="8">
    <source>
        <dbReference type="ARBA" id="ARBA00029346"/>
    </source>
</evidence>
<dbReference type="InterPro" id="IPR001980">
    <property type="entry name" value="PPAT"/>
</dbReference>
<feature type="binding site" evidence="9">
    <location>
        <position position="103"/>
    </location>
    <ligand>
        <name>ATP</name>
        <dbReference type="ChEBI" id="CHEBI:30616"/>
    </ligand>
</feature>
<feature type="site" description="Transition state stabilizer" evidence="9">
    <location>
        <position position="17"/>
    </location>
</feature>
<keyword evidence="7 9" id="KW-0173">Coenzyme A biosynthesis</keyword>
<keyword evidence="3 9" id="KW-0548">Nucleotidyltransferase</keyword>
<dbReference type="NCBIfam" id="TIGR00125">
    <property type="entry name" value="cyt_tran_rel"/>
    <property type="match status" value="1"/>
</dbReference>
<feature type="binding site" evidence="9">
    <location>
        <begin position="93"/>
        <end position="95"/>
    </location>
    <ligand>
        <name>ATP</name>
        <dbReference type="ChEBI" id="CHEBI:30616"/>
    </ligand>
</feature>
<evidence type="ECO:0000313" key="11">
    <source>
        <dbReference type="EMBL" id="TGO04298.1"/>
    </source>
</evidence>
<dbReference type="OrthoDB" id="9806661at2"/>
<dbReference type="SUPFAM" id="SSF52374">
    <property type="entry name" value="Nucleotidylyl transferase"/>
    <property type="match status" value="1"/>
</dbReference>
<comment type="subunit">
    <text evidence="9">Homohexamer.</text>
</comment>
<dbReference type="EC" id="2.7.7.3" evidence="9"/>
<comment type="similarity">
    <text evidence="9">Belongs to the bacterial CoaD family.</text>
</comment>
<feature type="binding site" evidence="9">
    <location>
        <position position="41"/>
    </location>
    <ligand>
        <name>substrate</name>
    </ligand>
</feature>
<feature type="binding site" evidence="9">
    <location>
        <position position="92"/>
    </location>
    <ligand>
        <name>substrate</name>
    </ligand>
</feature>
<dbReference type="PANTHER" id="PTHR21342:SF1">
    <property type="entry name" value="PHOSPHOPANTETHEINE ADENYLYLTRANSFERASE"/>
    <property type="match status" value="1"/>
</dbReference>
<feature type="binding site" evidence="9">
    <location>
        <begin position="9"/>
        <end position="10"/>
    </location>
    <ligand>
        <name>ATP</name>
        <dbReference type="ChEBI" id="CHEBI:30616"/>
    </ligand>
</feature>
<dbReference type="InterPro" id="IPR014729">
    <property type="entry name" value="Rossmann-like_a/b/a_fold"/>
</dbReference>
<keyword evidence="4 9" id="KW-0547">Nucleotide-binding</keyword>
<feature type="binding site" evidence="9">
    <location>
        <position position="73"/>
    </location>
    <ligand>
        <name>substrate</name>
    </ligand>
</feature>
<feature type="binding site" evidence="9">
    <location>
        <begin position="127"/>
        <end position="133"/>
    </location>
    <ligand>
        <name>ATP</name>
        <dbReference type="ChEBI" id="CHEBI:30616"/>
    </ligand>
</feature>
<dbReference type="AlphaFoldDB" id="A0A4Z1DZJ6"/>
<dbReference type="PANTHER" id="PTHR21342">
    <property type="entry name" value="PHOSPHOPANTETHEINE ADENYLYLTRANSFERASE"/>
    <property type="match status" value="1"/>
</dbReference>
<evidence type="ECO:0000256" key="6">
    <source>
        <dbReference type="ARBA" id="ARBA00022842"/>
    </source>
</evidence>
<keyword evidence="1 9" id="KW-0963">Cytoplasm</keyword>
<feature type="binding site" evidence="9">
    <location>
        <position position="17"/>
    </location>
    <ligand>
        <name>ATP</name>
        <dbReference type="ChEBI" id="CHEBI:30616"/>
    </ligand>
</feature>
<dbReference type="GO" id="GO:0004595">
    <property type="term" value="F:pantetheine-phosphate adenylyltransferase activity"/>
    <property type="evidence" value="ECO:0007669"/>
    <property type="project" value="UniProtKB-UniRule"/>
</dbReference>
<dbReference type="GO" id="GO:0005737">
    <property type="term" value="C:cytoplasm"/>
    <property type="evidence" value="ECO:0007669"/>
    <property type="project" value="UniProtKB-SubCell"/>
</dbReference>
<accession>A0A4Z1DZJ6</accession>